<dbReference type="Proteomes" id="UP000516260">
    <property type="component" value="Chromosome 12"/>
</dbReference>
<dbReference type="Pfam" id="PF00017">
    <property type="entry name" value="SH2"/>
    <property type="match status" value="1"/>
</dbReference>
<dbReference type="AlphaFoldDB" id="A0A4Z2C8I0"/>
<comment type="caution">
    <text evidence="5">The sequence shown here is derived from an EMBL/GenBank/DDBJ whole genome shotgun (WGS) entry which is preliminary data.</text>
</comment>
<feature type="region of interest" description="Disordered" evidence="3">
    <location>
        <begin position="232"/>
        <end position="270"/>
    </location>
</feature>
<dbReference type="InterPro" id="IPR036860">
    <property type="entry name" value="SH2_dom_sf"/>
</dbReference>
<name>A0A4Z2C8I0_9TELE</name>
<sequence length="466" mass="52778">MTRGSDCTLAASRKGFERSCCGGIRKQKPRCEKPACFSGSLSKVHPKPGCYLRSCLNFCFKGQKKMEQREALMESQAEGSEGKLRELTTRWFIDTQLPLIVDDGFFPKWFLGFITRKDAEEILREKELGCFLIRLSDKAIAYILSYKGRDRCRHFVINQSQSGQFLVCGDSTGHGTLSELIEYYRTTPIEPFGEHLTSSCTEMSSEELYDIIQVKEKPLVTARAVRNVQNVQYQQNSASEPLPTRLPKSNRAPTEAPPVPRRSRQIDSSFLNDQDRLLYAQLSNQSSRERQRLHPSQDSPTGQHQGTSDPSRTQHQNIRRLSPLLPPVSIYTELGMDGRSRSLPLLDSSWDSEQSHRLSAPSHTPPRHSPRSDRQSTAAVYSASSSGFSPEEASNAAVYHLAGSPRLCETRLQGQEDAVYTEVPSELITGRNTYESVEDLRTRQKQASWGLKNDKWKWPFPEVKRK</sequence>
<evidence type="ECO:0000256" key="1">
    <source>
        <dbReference type="ARBA" id="ARBA00022999"/>
    </source>
</evidence>
<dbReference type="PRINTS" id="PR00401">
    <property type="entry name" value="SH2DOMAIN"/>
</dbReference>
<feature type="domain" description="SH2" evidence="4">
    <location>
        <begin position="109"/>
        <end position="200"/>
    </location>
</feature>
<evidence type="ECO:0000256" key="3">
    <source>
        <dbReference type="SAM" id="MobiDB-lite"/>
    </source>
</evidence>
<organism evidence="5 6">
    <name type="scientific">Takifugu bimaculatus</name>
    <dbReference type="NCBI Taxonomy" id="433685"/>
    <lineage>
        <taxon>Eukaryota</taxon>
        <taxon>Metazoa</taxon>
        <taxon>Chordata</taxon>
        <taxon>Craniata</taxon>
        <taxon>Vertebrata</taxon>
        <taxon>Euteleostomi</taxon>
        <taxon>Actinopterygii</taxon>
        <taxon>Neopterygii</taxon>
        <taxon>Teleostei</taxon>
        <taxon>Neoteleostei</taxon>
        <taxon>Acanthomorphata</taxon>
        <taxon>Eupercaria</taxon>
        <taxon>Tetraodontiformes</taxon>
        <taxon>Tetradontoidea</taxon>
        <taxon>Tetraodontidae</taxon>
        <taxon>Takifugu</taxon>
    </lineage>
</organism>
<keyword evidence="6" id="KW-1185">Reference proteome</keyword>
<dbReference type="GO" id="GO:0005737">
    <property type="term" value="C:cytoplasm"/>
    <property type="evidence" value="ECO:0007669"/>
    <property type="project" value="TreeGrafter"/>
</dbReference>
<evidence type="ECO:0000256" key="2">
    <source>
        <dbReference type="PROSITE-ProRule" id="PRU00191"/>
    </source>
</evidence>
<feature type="compositionally biased region" description="Polar residues" evidence="3">
    <location>
        <begin position="375"/>
        <end position="388"/>
    </location>
</feature>
<evidence type="ECO:0000259" key="4">
    <source>
        <dbReference type="PROSITE" id="PS50001"/>
    </source>
</evidence>
<dbReference type="InterPro" id="IPR000980">
    <property type="entry name" value="SH2"/>
</dbReference>
<dbReference type="PANTHER" id="PTHR14388">
    <property type="entry name" value="T CELL-SPECIFIC ADAPTER PROTEIN TSAD"/>
    <property type="match status" value="1"/>
</dbReference>
<dbReference type="PANTHER" id="PTHR14388:SF6">
    <property type="entry name" value="SH2 DOMAIN-CONTAINING PROTEIN 7"/>
    <property type="match status" value="1"/>
</dbReference>
<dbReference type="SMART" id="SM00252">
    <property type="entry name" value="SH2"/>
    <property type="match status" value="1"/>
</dbReference>
<dbReference type="SUPFAM" id="SSF55550">
    <property type="entry name" value="SH2 domain"/>
    <property type="match status" value="1"/>
</dbReference>
<dbReference type="FunFam" id="3.30.505.10:FF:000059">
    <property type="entry name" value="hematopoietic SH2 domain-containing protein"/>
    <property type="match status" value="1"/>
</dbReference>
<feature type="region of interest" description="Disordered" evidence="3">
    <location>
        <begin position="352"/>
        <end position="391"/>
    </location>
</feature>
<protein>
    <recommendedName>
        <fullName evidence="4">SH2 domain-containing protein</fullName>
    </recommendedName>
</protein>
<dbReference type="EMBL" id="SWLE01000004">
    <property type="protein sequence ID" value="TNN00469.1"/>
    <property type="molecule type" value="Genomic_DNA"/>
</dbReference>
<evidence type="ECO:0000313" key="6">
    <source>
        <dbReference type="Proteomes" id="UP000516260"/>
    </source>
</evidence>
<dbReference type="PROSITE" id="PS50001">
    <property type="entry name" value="SH2"/>
    <property type="match status" value="1"/>
</dbReference>
<proteinExistence type="predicted"/>
<feature type="compositionally biased region" description="Polar residues" evidence="3">
    <location>
        <begin position="294"/>
        <end position="316"/>
    </location>
</feature>
<accession>A0A4Z2C8I0</accession>
<evidence type="ECO:0000313" key="5">
    <source>
        <dbReference type="EMBL" id="TNN00469.1"/>
    </source>
</evidence>
<keyword evidence="1 2" id="KW-0727">SH2 domain</keyword>
<gene>
    <name evidence="5" type="ORF">fugu_011715</name>
</gene>
<feature type="region of interest" description="Disordered" evidence="3">
    <location>
        <begin position="284"/>
        <end position="324"/>
    </location>
</feature>
<dbReference type="Gene3D" id="3.30.505.10">
    <property type="entry name" value="SH2 domain"/>
    <property type="match status" value="1"/>
</dbReference>
<reference evidence="5 6" key="1">
    <citation type="submission" date="2019-04" db="EMBL/GenBank/DDBJ databases">
        <title>The sequence and de novo assembly of Takifugu bimaculatus genome using PacBio and Hi-C technologies.</title>
        <authorList>
            <person name="Xu P."/>
            <person name="Liu B."/>
            <person name="Zhou Z."/>
        </authorList>
    </citation>
    <scope>NUCLEOTIDE SEQUENCE [LARGE SCALE GENOMIC DNA]</scope>
    <source>
        <strain evidence="5">TB-2018</strain>
        <tissue evidence="5">Muscle</tissue>
    </source>
</reference>